<gene>
    <name evidence="2" type="ORF">ZHAS_00014482</name>
</gene>
<dbReference type="EMBL" id="KE525318">
    <property type="protein sequence ID" value="KFB46493.1"/>
    <property type="molecule type" value="Genomic_DNA"/>
</dbReference>
<organism evidence="2">
    <name type="scientific">Anopheles sinensis</name>
    <name type="common">Mosquito</name>
    <dbReference type="NCBI Taxonomy" id="74873"/>
    <lineage>
        <taxon>Eukaryota</taxon>
        <taxon>Metazoa</taxon>
        <taxon>Ecdysozoa</taxon>
        <taxon>Arthropoda</taxon>
        <taxon>Hexapoda</taxon>
        <taxon>Insecta</taxon>
        <taxon>Pterygota</taxon>
        <taxon>Neoptera</taxon>
        <taxon>Endopterygota</taxon>
        <taxon>Diptera</taxon>
        <taxon>Nematocera</taxon>
        <taxon>Culicoidea</taxon>
        <taxon>Culicidae</taxon>
        <taxon>Anophelinae</taxon>
        <taxon>Anopheles</taxon>
    </lineage>
</organism>
<protein>
    <submittedName>
        <fullName evidence="2 3">Uncharacterized protein</fullName>
    </submittedName>
</protein>
<dbReference type="Proteomes" id="UP000030765">
    <property type="component" value="Unassembled WGS sequence"/>
</dbReference>
<evidence type="ECO:0000313" key="3">
    <source>
        <dbReference type="EnsemblMetazoa" id="ASIC014482-PA"/>
    </source>
</evidence>
<feature type="region of interest" description="Disordered" evidence="1">
    <location>
        <begin position="80"/>
        <end position="102"/>
    </location>
</feature>
<evidence type="ECO:0000256" key="1">
    <source>
        <dbReference type="SAM" id="MobiDB-lite"/>
    </source>
</evidence>
<dbReference type="EnsemblMetazoa" id="ASIC014482-RA">
    <property type="protein sequence ID" value="ASIC014482-PA"/>
    <property type="gene ID" value="ASIC014482"/>
</dbReference>
<reference evidence="2 4" key="1">
    <citation type="journal article" date="2014" name="BMC Genomics">
        <title>Genome sequence of Anopheles sinensis provides insight into genetics basis of mosquito competence for malaria parasites.</title>
        <authorList>
            <person name="Zhou D."/>
            <person name="Zhang D."/>
            <person name="Ding G."/>
            <person name="Shi L."/>
            <person name="Hou Q."/>
            <person name="Ye Y."/>
            <person name="Xu Y."/>
            <person name="Zhou H."/>
            <person name="Xiong C."/>
            <person name="Li S."/>
            <person name="Yu J."/>
            <person name="Hong S."/>
            <person name="Yu X."/>
            <person name="Zou P."/>
            <person name="Chen C."/>
            <person name="Chang X."/>
            <person name="Wang W."/>
            <person name="Lv Y."/>
            <person name="Sun Y."/>
            <person name="Ma L."/>
            <person name="Shen B."/>
            <person name="Zhu C."/>
        </authorList>
    </citation>
    <scope>NUCLEOTIDE SEQUENCE [LARGE SCALE GENOMIC DNA]</scope>
</reference>
<evidence type="ECO:0000313" key="4">
    <source>
        <dbReference type="Proteomes" id="UP000030765"/>
    </source>
</evidence>
<reference evidence="3" key="2">
    <citation type="submission" date="2020-05" db="UniProtKB">
        <authorList>
            <consortium name="EnsemblMetazoa"/>
        </authorList>
    </citation>
    <scope>IDENTIFICATION</scope>
</reference>
<sequence>MLTGFVCGASVGKGGDDNKHIHSGRNLFALSRFAKRNQTVPLTLHHPLRSLRFPIFPPPTVGRKIKNPLTSTRGLRPKWVRDVLGNPLDDDDDDDGDNGKGR</sequence>
<evidence type="ECO:0000313" key="2">
    <source>
        <dbReference type="EMBL" id="KFB46493.1"/>
    </source>
</evidence>
<dbReference type="AlphaFoldDB" id="A0A084W8E9"/>
<keyword evidence="4" id="KW-1185">Reference proteome</keyword>
<dbReference type="EMBL" id="ATLV01021420">
    <property type="status" value="NOT_ANNOTATED_CDS"/>
    <property type="molecule type" value="Genomic_DNA"/>
</dbReference>
<name>A0A084W8E9_ANOSI</name>
<proteinExistence type="predicted"/>
<accession>A0A084W8E9</accession>
<dbReference type="VEuPathDB" id="VectorBase:ASIC014482"/>